<evidence type="ECO:0000313" key="2">
    <source>
        <dbReference type="Proteomes" id="UP000811619"/>
    </source>
</evidence>
<dbReference type="OrthoDB" id="294702at2759"/>
<gene>
    <name evidence="1" type="ORF">E4U42_006065</name>
</gene>
<sequence length="180" mass="19975">MSSSIGLGGVLCGFTDAPPMDPEVAFAEALQPRNIKFIYSGAVHGLSRDAVLLLARADSLPAWSDWGDYDELIHRLAEILRSKNQRLNVELFLGQTDFMIGDPGSKGPEWFKTCWEEASHQDHSPIQFSSKVVQGADHDAVWSLKWGTPQHVFREIGSPGYFVNSDEHVSRQDALQPLIV</sequence>
<evidence type="ECO:0000313" key="1">
    <source>
        <dbReference type="EMBL" id="KAG5920806.1"/>
    </source>
</evidence>
<dbReference type="Proteomes" id="UP000811619">
    <property type="component" value="Unassembled WGS sequence"/>
</dbReference>
<dbReference type="AlphaFoldDB" id="A0A8K0NFY7"/>
<protein>
    <submittedName>
        <fullName evidence="1">Uncharacterized protein</fullName>
    </submittedName>
</protein>
<accession>A0A8K0NFY7</accession>
<keyword evidence="2" id="KW-1185">Reference proteome</keyword>
<organism evidence="1 2">
    <name type="scientific">Claviceps africana</name>
    <dbReference type="NCBI Taxonomy" id="83212"/>
    <lineage>
        <taxon>Eukaryota</taxon>
        <taxon>Fungi</taxon>
        <taxon>Dikarya</taxon>
        <taxon>Ascomycota</taxon>
        <taxon>Pezizomycotina</taxon>
        <taxon>Sordariomycetes</taxon>
        <taxon>Hypocreomycetidae</taxon>
        <taxon>Hypocreales</taxon>
        <taxon>Clavicipitaceae</taxon>
        <taxon>Claviceps</taxon>
    </lineage>
</organism>
<proteinExistence type="predicted"/>
<dbReference type="EMBL" id="SRPY01000593">
    <property type="protein sequence ID" value="KAG5920806.1"/>
    <property type="molecule type" value="Genomic_DNA"/>
</dbReference>
<comment type="caution">
    <text evidence="1">The sequence shown here is derived from an EMBL/GenBank/DDBJ whole genome shotgun (WGS) entry which is preliminary data.</text>
</comment>
<reference evidence="1" key="1">
    <citation type="journal article" date="2020" name="bioRxiv">
        <title>Whole genome comparisons of ergot fungi reveals the divergence and evolution of species within the genus Claviceps are the result of varying mechanisms driving genome evolution and host range expansion.</title>
        <authorList>
            <person name="Wyka S.A."/>
            <person name="Mondo S.J."/>
            <person name="Liu M."/>
            <person name="Dettman J."/>
            <person name="Nalam V."/>
            <person name="Broders K.D."/>
        </authorList>
    </citation>
    <scope>NUCLEOTIDE SEQUENCE</scope>
    <source>
        <strain evidence="1">CCC 489</strain>
    </source>
</reference>
<name>A0A8K0NFY7_9HYPO</name>